<dbReference type="GO" id="GO:0003700">
    <property type="term" value="F:DNA-binding transcription factor activity"/>
    <property type="evidence" value="ECO:0007669"/>
    <property type="project" value="InterPro"/>
</dbReference>
<keyword evidence="1" id="KW-0805">Transcription regulation</keyword>
<reference evidence="5 6" key="1">
    <citation type="journal article" date="2020" name="G3 (Bethesda)">
        <title>CeMbio - The Caenorhabditis elegans Microbiome Resource.</title>
        <authorList>
            <person name="Dirksen P."/>
            <person name="Assie A."/>
            <person name="Zimmermann J."/>
            <person name="Zhang F."/>
            <person name="Tietje A.M."/>
            <person name="Marsh S.A."/>
            <person name="Felix M.A."/>
            <person name="Shapira M."/>
            <person name="Kaleta C."/>
            <person name="Schulenburg H."/>
            <person name="Samuel B."/>
        </authorList>
    </citation>
    <scope>NUCLEOTIDE SEQUENCE [LARGE SCALE GENOMIC DNA]</scope>
    <source>
        <strain evidence="5 6">BIGb0170</strain>
    </source>
</reference>
<dbReference type="SUPFAM" id="SSF46689">
    <property type="entry name" value="Homeodomain-like"/>
    <property type="match status" value="1"/>
</dbReference>
<dbReference type="PANTHER" id="PTHR43280:SF2">
    <property type="entry name" value="HTH-TYPE TRANSCRIPTIONAL REGULATOR EXSA"/>
    <property type="match status" value="1"/>
</dbReference>
<feature type="domain" description="HTH araC/xylS-type" evidence="4">
    <location>
        <begin position="159"/>
        <end position="256"/>
    </location>
</feature>
<name>A0A7G5E1U1_9SPHI</name>
<evidence type="ECO:0000313" key="6">
    <source>
        <dbReference type="Proteomes" id="UP000515450"/>
    </source>
</evidence>
<dbReference type="SMART" id="SM00342">
    <property type="entry name" value="HTH_ARAC"/>
    <property type="match status" value="1"/>
</dbReference>
<dbReference type="Gene3D" id="1.10.10.60">
    <property type="entry name" value="Homeodomain-like"/>
    <property type="match status" value="1"/>
</dbReference>
<protein>
    <submittedName>
        <fullName evidence="5">Helix-turn-helix domain-containing protein</fullName>
    </submittedName>
</protein>
<dbReference type="Proteomes" id="UP000515450">
    <property type="component" value="Chromosome"/>
</dbReference>
<dbReference type="PANTHER" id="PTHR43280">
    <property type="entry name" value="ARAC-FAMILY TRANSCRIPTIONAL REGULATOR"/>
    <property type="match status" value="1"/>
</dbReference>
<accession>A0A7G5E1U1</accession>
<dbReference type="PROSITE" id="PS01124">
    <property type="entry name" value="HTH_ARAC_FAMILY_2"/>
    <property type="match status" value="1"/>
</dbReference>
<keyword evidence="6" id="KW-1185">Reference proteome</keyword>
<evidence type="ECO:0000313" key="5">
    <source>
        <dbReference type="EMBL" id="QMV67966.1"/>
    </source>
</evidence>
<proteinExistence type="predicted"/>
<dbReference type="GO" id="GO:0043565">
    <property type="term" value="F:sequence-specific DNA binding"/>
    <property type="evidence" value="ECO:0007669"/>
    <property type="project" value="InterPro"/>
</dbReference>
<gene>
    <name evidence="5" type="ORF">HS960_09975</name>
</gene>
<sequence length="268" mass="31894">MKVQFFKPKNEILQKYIEGYYFMSENEVLKSNRYWTFPTNFCLVTICQDADIVSERSKISILPSIETQLGSYCFYNISIPVEIFYEKARNELTVYFKPTGILHFLDDIQFEIGKDTIDDFQPHSDYLTEMGKILKIANRDNQIIALENYWLSKFHDKDFEMLDYILSEIENGSKINDIANKLNISRQYFHKMFFKNIGKSPSDYRKAHRFKSIIKKHKSEKKFIDLSFEGSYFDQPHFNKDFKVLTGFNPSSFFKEVDTKESNQWLFV</sequence>
<dbReference type="Pfam" id="PF12833">
    <property type="entry name" value="HTH_18"/>
    <property type="match status" value="1"/>
</dbReference>
<evidence type="ECO:0000256" key="3">
    <source>
        <dbReference type="ARBA" id="ARBA00023163"/>
    </source>
</evidence>
<evidence type="ECO:0000259" key="4">
    <source>
        <dbReference type="PROSITE" id="PS01124"/>
    </source>
</evidence>
<dbReference type="EMBL" id="CP058555">
    <property type="protein sequence ID" value="QMV67966.1"/>
    <property type="molecule type" value="Genomic_DNA"/>
</dbReference>
<evidence type="ECO:0000256" key="1">
    <source>
        <dbReference type="ARBA" id="ARBA00023015"/>
    </source>
</evidence>
<dbReference type="RefSeq" id="WP_182332475.1">
    <property type="nucleotide sequence ID" value="NZ_CP058555.1"/>
</dbReference>
<keyword evidence="2" id="KW-0238">DNA-binding</keyword>
<organism evidence="5 6">
    <name type="scientific">Sphingobacterium paramultivorum</name>
    <dbReference type="NCBI Taxonomy" id="2886510"/>
    <lineage>
        <taxon>Bacteria</taxon>
        <taxon>Pseudomonadati</taxon>
        <taxon>Bacteroidota</taxon>
        <taxon>Sphingobacteriia</taxon>
        <taxon>Sphingobacteriales</taxon>
        <taxon>Sphingobacteriaceae</taxon>
        <taxon>Sphingobacterium</taxon>
    </lineage>
</organism>
<dbReference type="InterPro" id="IPR018060">
    <property type="entry name" value="HTH_AraC"/>
</dbReference>
<dbReference type="InterPro" id="IPR009057">
    <property type="entry name" value="Homeodomain-like_sf"/>
</dbReference>
<dbReference type="AlphaFoldDB" id="A0A7G5E1U1"/>
<keyword evidence="3" id="KW-0804">Transcription</keyword>
<evidence type="ECO:0000256" key="2">
    <source>
        <dbReference type="ARBA" id="ARBA00023125"/>
    </source>
</evidence>